<dbReference type="InterPro" id="IPR014710">
    <property type="entry name" value="RmlC-like_jellyroll"/>
</dbReference>
<protein>
    <submittedName>
        <fullName evidence="2">Cupin domain-containing protein</fullName>
    </submittedName>
</protein>
<gene>
    <name evidence="2" type="ORF">JRJ22_26235</name>
</gene>
<feature type="domain" description="Cupin type-2" evidence="1">
    <location>
        <begin position="39"/>
        <end position="107"/>
    </location>
</feature>
<name>A0ABX7LLC4_9BACL</name>
<organism evidence="2 3">
    <name type="scientific">Paenibacillus tianjinensis</name>
    <dbReference type="NCBI Taxonomy" id="2810347"/>
    <lineage>
        <taxon>Bacteria</taxon>
        <taxon>Bacillati</taxon>
        <taxon>Bacillota</taxon>
        <taxon>Bacilli</taxon>
        <taxon>Bacillales</taxon>
        <taxon>Paenibacillaceae</taxon>
        <taxon>Paenibacillus</taxon>
    </lineage>
</organism>
<dbReference type="PANTHER" id="PTHR37694">
    <property type="entry name" value="SLR8022 PROTEIN"/>
    <property type="match status" value="1"/>
</dbReference>
<evidence type="ECO:0000313" key="2">
    <source>
        <dbReference type="EMBL" id="QSF47971.1"/>
    </source>
</evidence>
<sequence>MERRYIDLEKKIITEAIQYQEDRFTKKILFQKGDSVVFVLNFMPGQQLPVHKHPGADVYIYALKGSGTITVNDVAQEFSEEEVIYVAEDDSFAYHNTSTSPASLHVVISKLPSPAYAKEI</sequence>
<accession>A0ABX7LLC4</accession>
<dbReference type="Pfam" id="PF07883">
    <property type="entry name" value="Cupin_2"/>
    <property type="match status" value="1"/>
</dbReference>
<dbReference type="PANTHER" id="PTHR37694:SF1">
    <property type="entry name" value="SLR8022 PROTEIN"/>
    <property type="match status" value="1"/>
</dbReference>
<evidence type="ECO:0000313" key="3">
    <source>
        <dbReference type="Proteomes" id="UP000663452"/>
    </source>
</evidence>
<dbReference type="InterPro" id="IPR011051">
    <property type="entry name" value="RmlC_Cupin_sf"/>
</dbReference>
<dbReference type="Proteomes" id="UP000663452">
    <property type="component" value="Chromosome"/>
</dbReference>
<dbReference type="Gene3D" id="2.60.120.10">
    <property type="entry name" value="Jelly Rolls"/>
    <property type="match status" value="1"/>
</dbReference>
<proteinExistence type="predicted"/>
<dbReference type="EMBL" id="CP070969">
    <property type="protein sequence ID" value="QSF47971.1"/>
    <property type="molecule type" value="Genomic_DNA"/>
</dbReference>
<evidence type="ECO:0000259" key="1">
    <source>
        <dbReference type="Pfam" id="PF07883"/>
    </source>
</evidence>
<dbReference type="SUPFAM" id="SSF51182">
    <property type="entry name" value="RmlC-like cupins"/>
    <property type="match status" value="1"/>
</dbReference>
<keyword evidence="3" id="KW-1185">Reference proteome</keyword>
<dbReference type="InterPro" id="IPR013096">
    <property type="entry name" value="Cupin_2"/>
</dbReference>
<reference evidence="2 3" key="1">
    <citation type="submission" date="2021-02" db="EMBL/GenBank/DDBJ databases">
        <title>Paenibacillus tianjinensis sp. nov.</title>
        <authorList>
            <person name="Liu H."/>
        </authorList>
    </citation>
    <scope>NUCLEOTIDE SEQUENCE [LARGE SCALE GENOMIC DNA]</scope>
    <source>
        <strain evidence="2 3">TB2019</strain>
    </source>
</reference>